<dbReference type="GO" id="GO:0005886">
    <property type="term" value="C:plasma membrane"/>
    <property type="evidence" value="ECO:0007669"/>
    <property type="project" value="UniProtKB-SubCell"/>
</dbReference>
<evidence type="ECO:0000256" key="8">
    <source>
        <dbReference type="SAM" id="Phobius"/>
    </source>
</evidence>
<evidence type="ECO:0000313" key="10">
    <source>
        <dbReference type="Proteomes" id="UP000605848"/>
    </source>
</evidence>
<keyword evidence="3" id="KW-1003">Cell membrane</keyword>
<evidence type="ECO:0000256" key="5">
    <source>
        <dbReference type="ARBA" id="ARBA00022989"/>
    </source>
</evidence>
<gene>
    <name evidence="9" type="ORF">JKG68_28910</name>
</gene>
<dbReference type="GO" id="GO:0030001">
    <property type="term" value="P:metal ion transport"/>
    <property type="evidence" value="ECO:0007669"/>
    <property type="project" value="UniProtKB-ARBA"/>
</dbReference>
<evidence type="ECO:0000256" key="1">
    <source>
        <dbReference type="ARBA" id="ARBA00004651"/>
    </source>
</evidence>
<evidence type="ECO:0000256" key="2">
    <source>
        <dbReference type="ARBA" id="ARBA00022448"/>
    </source>
</evidence>
<feature type="transmembrane region" description="Helical" evidence="8">
    <location>
        <begin position="38"/>
        <end position="60"/>
    </location>
</feature>
<dbReference type="AlphaFoldDB" id="A0A937CZ82"/>
<keyword evidence="2" id="KW-0813">Transport</keyword>
<evidence type="ECO:0000256" key="3">
    <source>
        <dbReference type="ARBA" id="ARBA00022475"/>
    </source>
</evidence>
<proteinExistence type="predicted"/>
<feature type="transmembrane region" description="Helical" evidence="8">
    <location>
        <begin position="122"/>
        <end position="146"/>
    </location>
</feature>
<reference evidence="9" key="1">
    <citation type="submission" date="2021-01" db="EMBL/GenBank/DDBJ databases">
        <title>Microvirga sp.</title>
        <authorList>
            <person name="Kim M.K."/>
        </authorList>
    </citation>
    <scope>NUCLEOTIDE SEQUENCE</scope>
    <source>
        <strain evidence="9">5420S-16</strain>
    </source>
</reference>
<feature type="transmembrane region" description="Helical" evidence="8">
    <location>
        <begin position="72"/>
        <end position="96"/>
    </location>
</feature>
<feature type="transmembrane region" description="Helical" evidence="8">
    <location>
        <begin position="295"/>
        <end position="327"/>
    </location>
</feature>
<comment type="subcellular location">
    <subcellularLocation>
        <location evidence="1">Cell membrane</location>
        <topology evidence="1">Multi-pass membrane protein</topology>
    </subcellularLocation>
</comment>
<evidence type="ECO:0000256" key="6">
    <source>
        <dbReference type="ARBA" id="ARBA00023065"/>
    </source>
</evidence>
<evidence type="ECO:0000256" key="4">
    <source>
        <dbReference type="ARBA" id="ARBA00022692"/>
    </source>
</evidence>
<sequence>MRHPIQHPARLVPLAFLGAIAVGTFLLLLPIARAGPGGAPLLIALFTATSAICVTGLAVVDVSTYWSGFGQAVILILFQFGGFGIMSGATLLALLVTRRLGLATRLIAQAETRSVALGDVTAVLRLILVVTLGVETLIAAILILHLRFAYHEPWGQAVWHGVFHAVSAFNNAGLSTYSDSLVRFAADPLILVPIMMGVILGGLGIPVLHELRQKPREPARWSVHTKLTLLGTAILLLGGFAAVLAFEWRNPTTLGPQDPAGKLLGSVFYSAMTRSGGFNAFDMRQMRPETLTVSYALMLIGGGSAGTAGGIRVTTFLLLGFVVLAEVRGEPDTTVFRRRITVDVQRQALTIVLLAVGSITVGALILLSVTDFALEDILFETISAFATVGLSTGITPDLPPLGLFVVTVLMYMGRVGTITLATALALRGKQRPYRYPEERPIVG</sequence>
<organism evidence="9 10">
    <name type="scientific">Microvirga aerilata</name>
    <dbReference type="NCBI Taxonomy" id="670292"/>
    <lineage>
        <taxon>Bacteria</taxon>
        <taxon>Pseudomonadati</taxon>
        <taxon>Pseudomonadota</taxon>
        <taxon>Alphaproteobacteria</taxon>
        <taxon>Hyphomicrobiales</taxon>
        <taxon>Methylobacteriaceae</taxon>
        <taxon>Microvirga</taxon>
    </lineage>
</organism>
<feature type="transmembrane region" description="Helical" evidence="8">
    <location>
        <begin position="189"/>
        <end position="208"/>
    </location>
</feature>
<name>A0A937CZ82_9HYPH</name>
<protein>
    <submittedName>
        <fullName evidence="9">TrkH family potassium uptake protein</fullName>
    </submittedName>
</protein>
<feature type="transmembrane region" description="Helical" evidence="8">
    <location>
        <begin position="348"/>
        <end position="369"/>
    </location>
</feature>
<dbReference type="Pfam" id="PF02386">
    <property type="entry name" value="TrkH"/>
    <property type="match status" value="1"/>
</dbReference>
<feature type="transmembrane region" description="Helical" evidence="8">
    <location>
        <begin position="401"/>
        <end position="426"/>
    </location>
</feature>
<comment type="caution">
    <text evidence="9">The sequence shown here is derived from an EMBL/GenBank/DDBJ whole genome shotgun (WGS) entry which is preliminary data.</text>
</comment>
<keyword evidence="6" id="KW-0406">Ion transport</keyword>
<dbReference type="Proteomes" id="UP000605848">
    <property type="component" value="Unassembled WGS sequence"/>
</dbReference>
<keyword evidence="7 8" id="KW-0472">Membrane</keyword>
<accession>A0A937CZ82</accession>
<feature type="transmembrane region" description="Helical" evidence="8">
    <location>
        <begin position="229"/>
        <end position="246"/>
    </location>
</feature>
<evidence type="ECO:0000313" key="9">
    <source>
        <dbReference type="EMBL" id="MBL0407923.1"/>
    </source>
</evidence>
<dbReference type="EMBL" id="JAEQMY010000126">
    <property type="protein sequence ID" value="MBL0407923.1"/>
    <property type="molecule type" value="Genomic_DNA"/>
</dbReference>
<evidence type="ECO:0000256" key="7">
    <source>
        <dbReference type="ARBA" id="ARBA00023136"/>
    </source>
</evidence>
<dbReference type="PANTHER" id="PTHR32024:SF1">
    <property type="entry name" value="KTR SYSTEM POTASSIUM UPTAKE PROTEIN B"/>
    <property type="match status" value="1"/>
</dbReference>
<keyword evidence="10" id="KW-1185">Reference proteome</keyword>
<keyword evidence="4 8" id="KW-0812">Transmembrane</keyword>
<dbReference type="PANTHER" id="PTHR32024">
    <property type="entry name" value="TRK SYSTEM POTASSIUM UPTAKE PROTEIN TRKG-RELATED"/>
    <property type="match status" value="1"/>
</dbReference>
<dbReference type="InterPro" id="IPR003445">
    <property type="entry name" value="Cat_transpt"/>
</dbReference>
<feature type="transmembrane region" description="Helical" evidence="8">
    <location>
        <begin position="12"/>
        <end position="32"/>
    </location>
</feature>
<dbReference type="GO" id="GO:0008324">
    <property type="term" value="F:monoatomic cation transmembrane transporter activity"/>
    <property type="evidence" value="ECO:0007669"/>
    <property type="project" value="InterPro"/>
</dbReference>
<keyword evidence="5 8" id="KW-1133">Transmembrane helix</keyword>